<feature type="transmembrane region" description="Helical" evidence="2">
    <location>
        <begin position="132"/>
        <end position="149"/>
    </location>
</feature>
<dbReference type="GeneID" id="94356271"/>
<feature type="transmembrane region" description="Helical" evidence="2">
    <location>
        <begin position="512"/>
        <end position="535"/>
    </location>
</feature>
<keyword evidence="4" id="KW-1185">Reference proteome</keyword>
<feature type="transmembrane region" description="Helical" evidence="2">
    <location>
        <begin position="370"/>
        <end position="398"/>
    </location>
</feature>
<keyword evidence="2" id="KW-1133">Transmembrane helix</keyword>
<feature type="transmembrane region" description="Helical" evidence="2">
    <location>
        <begin position="477"/>
        <end position="500"/>
    </location>
</feature>
<dbReference type="RefSeq" id="WP_054504148.1">
    <property type="nucleotide sequence ID" value="NZ_CADIKW010000004.1"/>
</dbReference>
<feature type="transmembrane region" description="Helical" evidence="2">
    <location>
        <begin position="200"/>
        <end position="224"/>
    </location>
</feature>
<feature type="transmembrane region" description="Helical" evidence="2">
    <location>
        <begin position="16"/>
        <end position="34"/>
    </location>
</feature>
<feature type="transmembrane region" description="Helical" evidence="2">
    <location>
        <begin position="108"/>
        <end position="126"/>
    </location>
</feature>
<sequence length="689" mass="74840">MPEPTPPRDNRWWENYAVRYLLPTLTGMLFLRWLQLTTKGFFSPILPPAGDLAGPTPFKDLGMPELLVWAGAGFAFAYVASLPILVFHATRSLEANGLRKPRRLSPSTITTGLLCATIALALARHFCDGWPGLPFIALLIAGAFCLAQRRRIKAASLGRVPVVEYARALARKRAGASDPSQRWVDEYVTSYRHLREHGNAAFILLLQVILCTLVYICLTAVPGYERWTWDTMHEGQWMAFAICFLLLVLWIAPAVSVHQLSQKLEAHLTAGRGPGSPETAMAPAPRPSAPRQPSQHPASPVAQPSAASPAPARATTPRLLARMLKTVSQCSPWLLPLAFCPPILLLWFHLQNLHYPALLMSAISSTAGLGALLLLGGLVWLLWLLSLAFPSLLVAASASLYQPGGVPVRLVYAWIGVCLCAAGGSFAAIQLTATLPGWAFHLIYATLALPVGLAAWSRPPTPLIPPRNDSVRRVQAVLSGGWFFLIALLALYLLLLPLYLVSRAYAKEPDSLYLVTGVVGFSFLGALLPGIAFAWRCRRDAHGGRKPMSASGFAVLLLIPPLLSTLYLSAIHKQLSYLTLTAAGIVDKGGSDARPKLLRLPDNWREHDRQLTAGFPPLTQCAATEAAAPEKSAWLCGYTNFAFGNTQLICDKSYADDRGGYVSEALTCLVFAGNQVVNLVKLPKPGLRR</sequence>
<feature type="compositionally biased region" description="Low complexity" evidence="1">
    <location>
        <begin position="291"/>
        <end position="311"/>
    </location>
</feature>
<feature type="region of interest" description="Disordered" evidence="1">
    <location>
        <begin position="269"/>
        <end position="311"/>
    </location>
</feature>
<accession>A0A6S7DUR7</accession>
<evidence type="ECO:0000256" key="2">
    <source>
        <dbReference type="SAM" id="Phobius"/>
    </source>
</evidence>
<evidence type="ECO:0000313" key="4">
    <source>
        <dbReference type="Proteomes" id="UP000494272"/>
    </source>
</evidence>
<feature type="transmembrane region" description="Helical" evidence="2">
    <location>
        <begin position="236"/>
        <end position="255"/>
    </location>
</feature>
<dbReference type="AlphaFoldDB" id="A0A6S7DUR7"/>
<keyword evidence="2" id="KW-0472">Membrane</keyword>
<feature type="transmembrane region" description="Helical" evidence="2">
    <location>
        <begin position="547"/>
        <end position="568"/>
    </location>
</feature>
<name>A0A6S7DUR7_9BURK</name>
<proteinExistence type="predicted"/>
<evidence type="ECO:0000313" key="3">
    <source>
        <dbReference type="EMBL" id="CAB3866480.1"/>
    </source>
</evidence>
<dbReference type="EMBL" id="CADIKW010000004">
    <property type="protein sequence ID" value="CAB3866480.1"/>
    <property type="molecule type" value="Genomic_DNA"/>
</dbReference>
<feature type="transmembrane region" description="Helical" evidence="2">
    <location>
        <begin position="66"/>
        <end position="87"/>
    </location>
</feature>
<dbReference type="Proteomes" id="UP000494272">
    <property type="component" value="Unassembled WGS sequence"/>
</dbReference>
<gene>
    <name evidence="3" type="ORF">LMG26841_02720</name>
</gene>
<feature type="transmembrane region" description="Helical" evidence="2">
    <location>
        <begin position="438"/>
        <end position="456"/>
    </location>
</feature>
<evidence type="ECO:0000256" key="1">
    <source>
        <dbReference type="SAM" id="MobiDB-lite"/>
    </source>
</evidence>
<protein>
    <submittedName>
        <fullName evidence="3">Uncharacterized protein</fullName>
    </submittedName>
</protein>
<feature type="transmembrane region" description="Helical" evidence="2">
    <location>
        <begin position="332"/>
        <end position="350"/>
    </location>
</feature>
<reference evidence="3 4" key="1">
    <citation type="submission" date="2020-04" db="EMBL/GenBank/DDBJ databases">
        <authorList>
            <person name="De Canck E."/>
        </authorList>
    </citation>
    <scope>NUCLEOTIDE SEQUENCE [LARGE SCALE GENOMIC DNA]</scope>
    <source>
        <strain evidence="3 4">LMG 26841</strain>
    </source>
</reference>
<keyword evidence="2" id="KW-0812">Transmembrane</keyword>
<feature type="transmembrane region" description="Helical" evidence="2">
    <location>
        <begin position="410"/>
        <end position="432"/>
    </location>
</feature>
<organism evidence="3 4">
    <name type="scientific">Achromobacter dolens</name>
    <dbReference type="NCBI Taxonomy" id="1287738"/>
    <lineage>
        <taxon>Bacteria</taxon>
        <taxon>Pseudomonadati</taxon>
        <taxon>Pseudomonadota</taxon>
        <taxon>Betaproteobacteria</taxon>
        <taxon>Burkholderiales</taxon>
        <taxon>Alcaligenaceae</taxon>
        <taxon>Achromobacter</taxon>
    </lineage>
</organism>